<gene>
    <name evidence="1" type="ORF">RhiirA1_417916</name>
</gene>
<sequence>ICLNESIDGSMLRMIDVNMNIDCKGKEEGHDLGLDQEVKIEVEIEDKTEVEIEDEIEDRIEVEIEEEVEAGLHIEDKDIKF</sequence>
<dbReference type="OrthoDB" id="2477428at2759"/>
<organism evidence="1 2">
    <name type="scientific">Rhizophagus irregularis</name>
    <dbReference type="NCBI Taxonomy" id="588596"/>
    <lineage>
        <taxon>Eukaryota</taxon>
        <taxon>Fungi</taxon>
        <taxon>Fungi incertae sedis</taxon>
        <taxon>Mucoromycota</taxon>
        <taxon>Glomeromycotina</taxon>
        <taxon>Glomeromycetes</taxon>
        <taxon>Glomerales</taxon>
        <taxon>Glomeraceae</taxon>
        <taxon>Rhizophagus</taxon>
    </lineage>
</organism>
<feature type="non-terminal residue" evidence="1">
    <location>
        <position position="1"/>
    </location>
</feature>
<evidence type="ECO:0000313" key="2">
    <source>
        <dbReference type="Proteomes" id="UP000232688"/>
    </source>
</evidence>
<dbReference type="AlphaFoldDB" id="A0A2I1DVQ9"/>
<dbReference type="EMBL" id="LLXH01000381">
    <property type="protein sequence ID" value="PKC67636.1"/>
    <property type="molecule type" value="Genomic_DNA"/>
</dbReference>
<reference evidence="1 2" key="1">
    <citation type="submission" date="2017-10" db="EMBL/GenBank/DDBJ databases">
        <title>Extensive intraspecific genome diversity in a model arbuscular mycorrhizal fungus.</title>
        <authorList>
            <person name="Chen E.C.H."/>
            <person name="Morin E."/>
            <person name="Baudet D."/>
            <person name="Noel J."/>
            <person name="Ndikumana S."/>
            <person name="Charron P."/>
            <person name="St-Onge C."/>
            <person name="Giorgi J."/>
            <person name="Grigoriev I.V."/>
            <person name="Roux C."/>
            <person name="Martin F.M."/>
            <person name="Corradi N."/>
        </authorList>
    </citation>
    <scope>NUCLEOTIDE SEQUENCE [LARGE SCALE GENOMIC DNA]</scope>
    <source>
        <strain evidence="1 2">A1</strain>
    </source>
</reference>
<protein>
    <submittedName>
        <fullName evidence="1">Uncharacterized protein</fullName>
    </submittedName>
</protein>
<accession>A0A2I1DVQ9</accession>
<dbReference type="VEuPathDB" id="FungiDB:RhiirA1_417916"/>
<dbReference type="Proteomes" id="UP000232688">
    <property type="component" value="Unassembled WGS sequence"/>
</dbReference>
<reference evidence="1 2" key="2">
    <citation type="submission" date="2017-10" db="EMBL/GenBank/DDBJ databases">
        <title>Genome analyses suggest a sexual origin of heterokaryosis in a supposedly ancient asexual fungus.</title>
        <authorList>
            <person name="Corradi N."/>
            <person name="Sedzielewska K."/>
            <person name="Noel J."/>
            <person name="Charron P."/>
            <person name="Farinelli L."/>
            <person name="Marton T."/>
            <person name="Kruger M."/>
            <person name="Pelin A."/>
            <person name="Brachmann A."/>
            <person name="Corradi N."/>
        </authorList>
    </citation>
    <scope>NUCLEOTIDE SEQUENCE [LARGE SCALE GENOMIC DNA]</scope>
    <source>
        <strain evidence="1 2">A1</strain>
    </source>
</reference>
<evidence type="ECO:0000313" key="1">
    <source>
        <dbReference type="EMBL" id="PKC67636.1"/>
    </source>
</evidence>
<proteinExistence type="predicted"/>
<name>A0A2I1DVQ9_9GLOM</name>
<comment type="caution">
    <text evidence="1">The sequence shown here is derived from an EMBL/GenBank/DDBJ whole genome shotgun (WGS) entry which is preliminary data.</text>
</comment>